<keyword evidence="4" id="KW-1185">Reference proteome</keyword>
<dbReference type="Pfam" id="PF13439">
    <property type="entry name" value="Glyco_transf_4"/>
    <property type="match status" value="1"/>
</dbReference>
<accession>A0A1S1Z4Q7</accession>
<reference evidence="3 4" key="1">
    <citation type="journal article" date="2012" name="Int. J. Syst. Evol. Microbiol.">
        <title>Flammeovirga pacifica sp. nov., isolated from deep-sea sediment.</title>
        <authorList>
            <person name="Xu H."/>
            <person name="Fu Y."/>
            <person name="Yang N."/>
            <person name="Ding Z."/>
            <person name="Lai Q."/>
            <person name="Zeng R."/>
        </authorList>
    </citation>
    <scope>NUCLEOTIDE SEQUENCE [LARGE SCALE GENOMIC DNA]</scope>
    <source>
        <strain evidence="4">DSM 24597 / LMG 26175 / WPAGA1</strain>
    </source>
</reference>
<organism evidence="3 4">
    <name type="scientific">Flammeovirga pacifica</name>
    <dbReference type="NCBI Taxonomy" id="915059"/>
    <lineage>
        <taxon>Bacteria</taxon>
        <taxon>Pseudomonadati</taxon>
        <taxon>Bacteroidota</taxon>
        <taxon>Cytophagia</taxon>
        <taxon>Cytophagales</taxon>
        <taxon>Flammeovirgaceae</taxon>
        <taxon>Flammeovirga</taxon>
    </lineage>
</organism>
<dbReference type="PANTHER" id="PTHR12526">
    <property type="entry name" value="GLYCOSYLTRANSFERASE"/>
    <property type="match status" value="1"/>
</dbReference>
<proteinExistence type="predicted"/>
<name>A0A1S1Z4Q7_FLAPC</name>
<dbReference type="STRING" id="915059.NH26_18585"/>
<sequence length="374" mass="42450">MRIAILSTFYPFRGGIAQYGTALYSALKEQGHTVKAFTFSRQYPDFLFPGTTQYVTESDGTEPLESEEILDSINPITYYQTAKSIEKFAPDLVITQYWMSFFGPSIGTVAKLLKHQCKVISILHNVIPHESRIIDSPFTSYFLKQHHGFITMSSAVDKDLRSFVPQAASLERPHPLYNHFGQKSDQKKSRQQLGLDENKKTLLFFGFIREYKGIDLLIKAFNQLDDDYQLVIAGEVYGDFTVYQKLIDQNKNKDRIHCFNQYISDQEVTIYFSAADVCVLPYKSATQSGVTAIALHFEIPIIATNVGGLKELVIPGKTGEIIQEADSVLIEEAIKDYFGKDTSNYPSNIKALKEDMSWDRFASKLIEFSETIQL</sequence>
<dbReference type="Proteomes" id="UP000179797">
    <property type="component" value="Unassembled WGS sequence"/>
</dbReference>
<protein>
    <recommendedName>
        <fullName evidence="5">Glycosyl transferase</fullName>
    </recommendedName>
</protein>
<dbReference type="GO" id="GO:0016757">
    <property type="term" value="F:glycosyltransferase activity"/>
    <property type="evidence" value="ECO:0007669"/>
    <property type="project" value="InterPro"/>
</dbReference>
<evidence type="ECO:0000313" key="3">
    <source>
        <dbReference type="EMBL" id="OHX68212.1"/>
    </source>
</evidence>
<evidence type="ECO:0000259" key="2">
    <source>
        <dbReference type="Pfam" id="PF13439"/>
    </source>
</evidence>
<dbReference type="PANTHER" id="PTHR12526:SF634">
    <property type="entry name" value="BLL3361 PROTEIN"/>
    <property type="match status" value="1"/>
</dbReference>
<dbReference type="RefSeq" id="WP_044223450.1">
    <property type="nucleotide sequence ID" value="NZ_JRYR02000001.1"/>
</dbReference>
<dbReference type="InterPro" id="IPR028098">
    <property type="entry name" value="Glyco_trans_4-like_N"/>
</dbReference>
<dbReference type="SUPFAM" id="SSF53756">
    <property type="entry name" value="UDP-Glycosyltransferase/glycogen phosphorylase"/>
    <property type="match status" value="1"/>
</dbReference>
<dbReference type="OrthoDB" id="9771846at2"/>
<evidence type="ECO:0000313" key="4">
    <source>
        <dbReference type="Proteomes" id="UP000179797"/>
    </source>
</evidence>
<gene>
    <name evidence="3" type="ORF">NH26_18585</name>
</gene>
<feature type="domain" description="Glycosyl transferase family 1" evidence="1">
    <location>
        <begin position="185"/>
        <end position="337"/>
    </location>
</feature>
<dbReference type="InterPro" id="IPR001296">
    <property type="entry name" value="Glyco_trans_1"/>
</dbReference>
<dbReference type="EMBL" id="JRYR02000001">
    <property type="protein sequence ID" value="OHX68212.1"/>
    <property type="molecule type" value="Genomic_DNA"/>
</dbReference>
<evidence type="ECO:0000259" key="1">
    <source>
        <dbReference type="Pfam" id="PF00534"/>
    </source>
</evidence>
<comment type="caution">
    <text evidence="3">The sequence shown here is derived from an EMBL/GenBank/DDBJ whole genome shotgun (WGS) entry which is preliminary data.</text>
</comment>
<feature type="domain" description="Glycosyltransferase subfamily 4-like N-terminal" evidence="2">
    <location>
        <begin position="14"/>
        <end position="163"/>
    </location>
</feature>
<evidence type="ECO:0008006" key="5">
    <source>
        <dbReference type="Google" id="ProtNLM"/>
    </source>
</evidence>
<dbReference type="Pfam" id="PF00534">
    <property type="entry name" value="Glycos_transf_1"/>
    <property type="match status" value="1"/>
</dbReference>
<dbReference type="Gene3D" id="3.40.50.2000">
    <property type="entry name" value="Glycogen Phosphorylase B"/>
    <property type="match status" value="2"/>
</dbReference>
<dbReference type="AlphaFoldDB" id="A0A1S1Z4Q7"/>